<proteinExistence type="predicted"/>
<feature type="region of interest" description="Disordered" evidence="1">
    <location>
        <begin position="13"/>
        <end position="36"/>
    </location>
</feature>
<dbReference type="AlphaFoldDB" id="A0A655DG97"/>
<reference evidence="2 3" key="1">
    <citation type="submission" date="2015-03" db="EMBL/GenBank/DDBJ databases">
        <authorList>
            <consortium name="Pathogen Informatics"/>
        </authorList>
    </citation>
    <scope>NUCLEOTIDE SEQUENCE [LARGE SCALE GENOMIC DNA]</scope>
    <source>
        <strain evidence="2 3">3476</strain>
    </source>
</reference>
<gene>
    <name evidence="2" type="ORF">ERS008202_03210</name>
</gene>
<organism evidence="2 3">
    <name type="scientific">Salmonella enterica subsp. enterica serovar Bovismorbificans</name>
    <dbReference type="NCBI Taxonomy" id="58097"/>
    <lineage>
        <taxon>Bacteria</taxon>
        <taxon>Pseudomonadati</taxon>
        <taxon>Pseudomonadota</taxon>
        <taxon>Gammaproteobacteria</taxon>
        <taxon>Enterobacterales</taxon>
        <taxon>Enterobacteriaceae</taxon>
        <taxon>Salmonella</taxon>
    </lineage>
</organism>
<evidence type="ECO:0000256" key="1">
    <source>
        <dbReference type="SAM" id="MobiDB-lite"/>
    </source>
</evidence>
<evidence type="ECO:0000313" key="3">
    <source>
        <dbReference type="Proteomes" id="UP000039541"/>
    </source>
</evidence>
<name>A0A655DG97_SALET</name>
<sequence>MLVHRVRAGKQLDKVVETDGQNNGQPDGRPQRVTTTDPVPELEHIGRVDTKFADRFGVGGERSKVFRHVFFIACTFQEPVARAVGVGHGFLGGESFRSDQEQCGFRVHFLQHFSDVGAIDVRDEVHVQMVFIRTQRFGHHERAEVGTADTDVHHVGDGLTGVAFPLTGDNRLRESFHLLKHGVHFRHHIFAVHDDRRIATVTQRHVQHGAVFGAVDLLAGEHGFNRAGQIGLFRQIL</sequence>
<protein>
    <submittedName>
        <fullName evidence="2">Uncharacterized protein</fullName>
    </submittedName>
</protein>
<dbReference type="EMBL" id="CQPC01000047">
    <property type="protein sequence ID" value="CNU64336.1"/>
    <property type="molecule type" value="Genomic_DNA"/>
</dbReference>
<accession>A0A655DG97</accession>
<evidence type="ECO:0000313" key="2">
    <source>
        <dbReference type="EMBL" id="CNU64336.1"/>
    </source>
</evidence>
<dbReference type="Proteomes" id="UP000039541">
    <property type="component" value="Unassembled WGS sequence"/>
</dbReference>